<feature type="non-terminal residue" evidence="1">
    <location>
        <position position="44"/>
    </location>
</feature>
<comment type="caution">
    <text evidence="1">The sequence shown here is derived from an EMBL/GenBank/DDBJ whole genome shotgun (WGS) entry which is preliminary data.</text>
</comment>
<gene>
    <name evidence="1" type="ORF">BYL167_LOCUS29740</name>
</gene>
<protein>
    <submittedName>
        <fullName evidence="1">Uncharacterized protein</fullName>
    </submittedName>
</protein>
<reference evidence="1" key="1">
    <citation type="submission" date="2021-02" db="EMBL/GenBank/DDBJ databases">
        <authorList>
            <person name="Nowell W R."/>
        </authorList>
    </citation>
    <scope>NUCLEOTIDE SEQUENCE</scope>
</reference>
<evidence type="ECO:0000313" key="1">
    <source>
        <dbReference type="EMBL" id="CAF4357285.1"/>
    </source>
</evidence>
<accession>A0A8S2US51</accession>
<sequence>MLDVIRYEREENPIRLDFAPIKSESDITNVNNRRGTMMSSQYLE</sequence>
<dbReference type="Proteomes" id="UP000681967">
    <property type="component" value="Unassembled WGS sequence"/>
</dbReference>
<name>A0A8S2US51_9BILA</name>
<dbReference type="EMBL" id="CAJOBH010046503">
    <property type="protein sequence ID" value="CAF4357285.1"/>
    <property type="molecule type" value="Genomic_DNA"/>
</dbReference>
<proteinExistence type="predicted"/>
<dbReference type="AlphaFoldDB" id="A0A8S2US51"/>
<organism evidence="1 2">
    <name type="scientific">Rotaria magnacalcarata</name>
    <dbReference type="NCBI Taxonomy" id="392030"/>
    <lineage>
        <taxon>Eukaryota</taxon>
        <taxon>Metazoa</taxon>
        <taxon>Spiralia</taxon>
        <taxon>Gnathifera</taxon>
        <taxon>Rotifera</taxon>
        <taxon>Eurotatoria</taxon>
        <taxon>Bdelloidea</taxon>
        <taxon>Philodinida</taxon>
        <taxon>Philodinidae</taxon>
        <taxon>Rotaria</taxon>
    </lineage>
</organism>
<evidence type="ECO:0000313" key="2">
    <source>
        <dbReference type="Proteomes" id="UP000681967"/>
    </source>
</evidence>